<evidence type="ECO:0000256" key="2">
    <source>
        <dbReference type="SAM" id="SignalP"/>
    </source>
</evidence>
<keyword evidence="4" id="KW-1185">Reference proteome</keyword>
<evidence type="ECO:0000313" key="3">
    <source>
        <dbReference type="EMBL" id="MDV3438994.1"/>
    </source>
</evidence>
<protein>
    <submittedName>
        <fullName evidence="3">Anti-virulence regulator CigR family protein</fullName>
    </submittedName>
</protein>
<feature type="region of interest" description="Disordered" evidence="1">
    <location>
        <begin position="28"/>
        <end position="57"/>
    </location>
</feature>
<dbReference type="InterPro" id="IPR024572">
    <property type="entry name" value="RcnB"/>
</dbReference>
<dbReference type="NCBIfam" id="NF040487">
    <property type="entry name" value="T3SS_CigR_fam"/>
    <property type="match status" value="1"/>
</dbReference>
<dbReference type="Gene3D" id="3.10.450.160">
    <property type="entry name" value="inner membrane protein cigr"/>
    <property type="match status" value="1"/>
</dbReference>
<comment type="caution">
    <text evidence="3">The sequence shown here is derived from an EMBL/GenBank/DDBJ whole genome shotgun (WGS) entry which is preliminary data.</text>
</comment>
<sequence>MHTPNHRPLLLACALLLAGASASALASPGNGNGKGKGNNGHGNGNSHGGHGNAATQSAGPSIDIGGIRIVLQDNRDYWSPGASLPPGIRKNLARGKPLPPGIARKLDGRLLQRLPSYPGYDWVQAGTDLLLVAVATGLIQDVLHDVLD</sequence>
<dbReference type="Proteomes" id="UP001273935">
    <property type="component" value="Unassembled WGS sequence"/>
</dbReference>
<dbReference type="EMBL" id="JAWJUL010000016">
    <property type="protein sequence ID" value="MDV3438994.1"/>
    <property type="molecule type" value="Genomic_DNA"/>
</dbReference>
<dbReference type="RefSeq" id="WP_309040582.1">
    <property type="nucleotide sequence ID" value="NZ_CP133395.1"/>
</dbReference>
<organism evidence="3 4">
    <name type="scientific">Metapseudomonas otitidis</name>
    <dbReference type="NCBI Taxonomy" id="319939"/>
    <lineage>
        <taxon>Bacteria</taxon>
        <taxon>Pseudomonadati</taxon>
        <taxon>Pseudomonadota</taxon>
        <taxon>Gammaproteobacteria</taxon>
        <taxon>Pseudomonadales</taxon>
        <taxon>Pseudomonadaceae</taxon>
        <taxon>Metapseudomonas</taxon>
    </lineage>
</organism>
<reference evidence="3 4" key="1">
    <citation type="submission" date="2023-10" db="EMBL/GenBank/DDBJ databases">
        <title>Pseudomonas otitidis isolated from a paediatric patient with cystic fibrosis in Chile.</title>
        <authorList>
            <person name="Amsteins-Romero L."/>
            <person name="Opazo-Capurro A."/>
            <person name="Matus-Kohler M."/>
            <person name="Gonzalez-Rocha G."/>
        </authorList>
    </citation>
    <scope>NUCLEOTIDE SEQUENCE [LARGE SCALE GENOMIC DNA]</scope>
    <source>
        <strain evidence="3 4">P-714</strain>
    </source>
</reference>
<evidence type="ECO:0000256" key="1">
    <source>
        <dbReference type="SAM" id="MobiDB-lite"/>
    </source>
</evidence>
<name>A0ABU3XM20_9GAMM</name>
<keyword evidence="2" id="KW-0732">Signal</keyword>
<proteinExistence type="predicted"/>
<feature type="chain" id="PRO_5045567897" evidence="2">
    <location>
        <begin position="27"/>
        <end position="148"/>
    </location>
</feature>
<feature type="signal peptide" evidence="2">
    <location>
        <begin position="1"/>
        <end position="26"/>
    </location>
</feature>
<feature type="compositionally biased region" description="Gly residues" evidence="1">
    <location>
        <begin position="30"/>
        <end position="51"/>
    </location>
</feature>
<evidence type="ECO:0000313" key="4">
    <source>
        <dbReference type="Proteomes" id="UP001273935"/>
    </source>
</evidence>
<accession>A0ABU3XM20</accession>
<dbReference type="Pfam" id="PF11776">
    <property type="entry name" value="RcnB"/>
    <property type="match status" value="1"/>
</dbReference>
<gene>
    <name evidence="3" type="ORF">R0G64_06050</name>
</gene>